<proteinExistence type="predicted"/>
<dbReference type="Proteomes" id="UP000054776">
    <property type="component" value="Unassembled WGS sequence"/>
</dbReference>
<accession>A0A0V1BEV2</accession>
<keyword evidence="2" id="KW-1185">Reference proteome</keyword>
<dbReference type="PANTHER" id="PTHR28670">
    <property type="entry name" value="UV-STIMULATED SCAFFOLD PROTEIN A"/>
    <property type="match status" value="1"/>
</dbReference>
<organism evidence="1 2">
    <name type="scientific">Trichinella spiralis</name>
    <name type="common">Trichina worm</name>
    <dbReference type="NCBI Taxonomy" id="6334"/>
    <lineage>
        <taxon>Eukaryota</taxon>
        <taxon>Metazoa</taxon>
        <taxon>Ecdysozoa</taxon>
        <taxon>Nematoda</taxon>
        <taxon>Enoplea</taxon>
        <taxon>Dorylaimia</taxon>
        <taxon>Trichinellida</taxon>
        <taxon>Trichinellidae</taxon>
        <taxon>Trichinella</taxon>
    </lineage>
</organism>
<evidence type="ECO:0000313" key="2">
    <source>
        <dbReference type="Proteomes" id="UP000054776"/>
    </source>
</evidence>
<dbReference type="PANTHER" id="PTHR28670:SF1">
    <property type="entry name" value="UV-STIMULATED SCAFFOLD PROTEIN A"/>
    <property type="match status" value="1"/>
</dbReference>
<dbReference type="AlphaFoldDB" id="A0A0V1BEV2"/>
<dbReference type="GO" id="GO:0009411">
    <property type="term" value="P:response to UV"/>
    <property type="evidence" value="ECO:0007669"/>
    <property type="project" value="InterPro"/>
</dbReference>
<dbReference type="EMBL" id="JYDH01000054">
    <property type="protein sequence ID" value="KRY35391.1"/>
    <property type="molecule type" value="Genomic_DNA"/>
</dbReference>
<protein>
    <submittedName>
        <fullName evidence="1">Uncharacterized protein</fullName>
    </submittedName>
</protein>
<reference evidence="1 2" key="1">
    <citation type="submission" date="2015-01" db="EMBL/GenBank/DDBJ databases">
        <title>Evolution of Trichinella species and genotypes.</title>
        <authorList>
            <person name="Korhonen P.K."/>
            <person name="Edoardo P."/>
            <person name="Giuseppe L.R."/>
            <person name="Gasser R.B."/>
        </authorList>
    </citation>
    <scope>NUCLEOTIDE SEQUENCE [LARGE SCALE GENOMIC DNA]</scope>
    <source>
        <strain evidence="1">ISS3</strain>
    </source>
</reference>
<gene>
    <name evidence="1" type="ORF">T01_13214</name>
</gene>
<dbReference type="GO" id="GO:0006283">
    <property type="term" value="P:transcription-coupled nucleotide-excision repair"/>
    <property type="evidence" value="ECO:0007669"/>
    <property type="project" value="TreeGrafter"/>
</dbReference>
<dbReference type="OrthoDB" id="5918448at2759"/>
<dbReference type="InterPro" id="IPR049408">
    <property type="entry name" value="UVSSA_N_a-solenoid_rpt"/>
</dbReference>
<evidence type="ECO:0000313" key="1">
    <source>
        <dbReference type="EMBL" id="KRY35391.1"/>
    </source>
</evidence>
<sequence>MGSGSKHNVLQPCPEISTTSGQATKSAILAIDKRITAGQTMTKSGALSLLVFSISFICCTRNALKTLIKQCILEENNKLVKLRKLKNACEEDDTAVQVHKLFMQMVRSARKSSRPNILNAIDFLFRECCKFRSKMLSHLREFVFRTVPLKRRQDYLPRVVDDDQQKFSCQVLEVLKKWIGEFGSSNVELQLLEDFLSYNVHSLLQNVGASNFPISNSQCNFMPNLRVMKKMCSEFEEVEPEIASTLNELENALHSLFPLVECCTSGTASVTPSCSTDDNLLISSGKDTPVRIKISLDKPSLQRTPENSSTIKRAKESYLRICREFLPPMGRWNRVLSHSRHNAIILRENSFSSFESIRNRLSSLLERIQLAKRKFEDIHFDEDIMIDSDESDFEEVI</sequence>
<dbReference type="GO" id="GO:0000993">
    <property type="term" value="F:RNA polymerase II complex binding"/>
    <property type="evidence" value="ECO:0007669"/>
    <property type="project" value="TreeGrafter"/>
</dbReference>
<comment type="caution">
    <text evidence="1">The sequence shown here is derived from an EMBL/GenBank/DDBJ whole genome shotgun (WGS) entry which is preliminary data.</text>
</comment>
<dbReference type="InterPro" id="IPR018610">
    <property type="entry name" value="UVSSA"/>
</dbReference>
<dbReference type="InParanoid" id="A0A0V1BEV2"/>
<name>A0A0V1BEV2_TRISP</name>
<dbReference type="Pfam" id="PF20867">
    <property type="entry name" value="UVSSA_N"/>
    <property type="match status" value="1"/>
</dbReference>
<dbReference type="GO" id="GO:0005694">
    <property type="term" value="C:chromosome"/>
    <property type="evidence" value="ECO:0007669"/>
    <property type="project" value="TreeGrafter"/>
</dbReference>